<protein>
    <recommendedName>
        <fullName evidence="1">Clr5 domain-containing protein</fullName>
    </recommendedName>
</protein>
<dbReference type="Pfam" id="PF14420">
    <property type="entry name" value="Clr5"/>
    <property type="match status" value="1"/>
</dbReference>
<sequence length="116" mass="13362">MPRKAGGPSPAEWERNKSEIVSLASQHKWTVVRDIMESRHGFVASPDQYTARMKIWRANKNLKESEWRGAIDQYDRLASRHYGKEIRMLILGKVVGETKIKRSRAKCCRSNSGISF</sequence>
<dbReference type="AlphaFoldDB" id="A0A2T2NBJ4"/>
<accession>A0A2T2NBJ4</accession>
<organism evidence="2 3">
    <name type="scientific">Corynespora cassiicola Philippines</name>
    <dbReference type="NCBI Taxonomy" id="1448308"/>
    <lineage>
        <taxon>Eukaryota</taxon>
        <taxon>Fungi</taxon>
        <taxon>Dikarya</taxon>
        <taxon>Ascomycota</taxon>
        <taxon>Pezizomycotina</taxon>
        <taxon>Dothideomycetes</taxon>
        <taxon>Pleosporomycetidae</taxon>
        <taxon>Pleosporales</taxon>
        <taxon>Corynesporascaceae</taxon>
        <taxon>Corynespora</taxon>
    </lineage>
</organism>
<evidence type="ECO:0000313" key="2">
    <source>
        <dbReference type="EMBL" id="PSN62759.1"/>
    </source>
</evidence>
<evidence type="ECO:0000259" key="1">
    <source>
        <dbReference type="Pfam" id="PF14420"/>
    </source>
</evidence>
<dbReference type="EMBL" id="KZ678141">
    <property type="protein sequence ID" value="PSN62759.1"/>
    <property type="molecule type" value="Genomic_DNA"/>
</dbReference>
<dbReference type="Proteomes" id="UP000240883">
    <property type="component" value="Unassembled WGS sequence"/>
</dbReference>
<keyword evidence="3" id="KW-1185">Reference proteome</keyword>
<dbReference type="OrthoDB" id="539213at2759"/>
<dbReference type="InterPro" id="IPR025676">
    <property type="entry name" value="Clr5_dom"/>
</dbReference>
<gene>
    <name evidence="2" type="ORF">BS50DRAFT_128408</name>
</gene>
<evidence type="ECO:0000313" key="3">
    <source>
        <dbReference type="Proteomes" id="UP000240883"/>
    </source>
</evidence>
<name>A0A2T2NBJ4_CORCC</name>
<proteinExistence type="predicted"/>
<feature type="domain" description="Clr5" evidence="1">
    <location>
        <begin position="10"/>
        <end position="60"/>
    </location>
</feature>
<reference evidence="2 3" key="1">
    <citation type="journal article" date="2018" name="Front. Microbiol.">
        <title>Genome-Wide Analysis of Corynespora cassiicola Leaf Fall Disease Putative Effectors.</title>
        <authorList>
            <person name="Lopez D."/>
            <person name="Ribeiro S."/>
            <person name="Label P."/>
            <person name="Fumanal B."/>
            <person name="Venisse J.S."/>
            <person name="Kohler A."/>
            <person name="de Oliveira R.R."/>
            <person name="Labutti K."/>
            <person name="Lipzen A."/>
            <person name="Lail K."/>
            <person name="Bauer D."/>
            <person name="Ohm R.A."/>
            <person name="Barry K.W."/>
            <person name="Spatafora J."/>
            <person name="Grigoriev I.V."/>
            <person name="Martin F.M."/>
            <person name="Pujade-Renaud V."/>
        </authorList>
    </citation>
    <scope>NUCLEOTIDE SEQUENCE [LARGE SCALE GENOMIC DNA]</scope>
    <source>
        <strain evidence="2 3">Philippines</strain>
    </source>
</reference>